<sequence>MSFNEPSKYSDSFSQLYLMFNTAITNLPNNFIKYKLGQSNDYTNTINNINNIRADIFTEQQELFSSSESIKQEVEKYNFLIKTVEKENTELTNTLKRFKNTGLAAEGELKMQETIYRELITRNIILLIIILKVISEQIIKIVKKN</sequence>
<proteinExistence type="predicted"/>
<evidence type="ECO:0000313" key="1">
    <source>
        <dbReference type="EMBL" id="ALH23179.1"/>
    </source>
</evidence>
<gene>
    <name evidence="1" type="ORF">ceV_273</name>
</gene>
<organism evidence="1 2">
    <name type="scientific">Chrysochromulina ericina virus CeV-01B</name>
    <dbReference type="NCBI Taxonomy" id="3070830"/>
    <lineage>
        <taxon>Viruses</taxon>
        <taxon>Varidnaviria</taxon>
        <taxon>Bamfordvirae</taxon>
        <taxon>Nucleocytoviricota</taxon>
        <taxon>Megaviricetes</taxon>
        <taxon>Imitervirales</taxon>
        <taxon>Mesomimiviridae</taxon>
        <taxon>Tethysvirus</taxon>
        <taxon>Tethysvirus raunefjordenense</taxon>
    </lineage>
</organism>
<name>A0A0N9QYJ1_9VIRU</name>
<evidence type="ECO:0000313" key="2">
    <source>
        <dbReference type="Proteomes" id="UP000203826"/>
    </source>
</evidence>
<protein>
    <submittedName>
        <fullName evidence="1">Uncharacterized protein</fullName>
    </submittedName>
</protein>
<dbReference type="Proteomes" id="UP000203826">
    <property type="component" value="Segment"/>
</dbReference>
<dbReference type="EMBL" id="KT820662">
    <property type="protein sequence ID" value="ALH23179.1"/>
    <property type="molecule type" value="Genomic_DNA"/>
</dbReference>
<accession>A0A0N9QYJ1</accession>
<reference evidence="1 2" key="1">
    <citation type="journal article" date="2015" name="Genome Announc.">
        <title>The 474-Kilobase-Pair Complete Genome Sequence of CeV-01B, a Virus Infecting Haptolina (Chrysochromulina) ericina (Prymnesiophyceae).</title>
        <authorList>
            <person name="Gallot-Lavallee L."/>
            <person name="Pagarete A."/>
            <person name="Legendre M."/>
            <person name="Santini S."/>
            <person name="Sandaa R.A."/>
            <person name="Himmelbauer H."/>
            <person name="Ogata H."/>
            <person name="Bratbak G."/>
            <person name="Claverie J.M."/>
        </authorList>
    </citation>
    <scope>NUCLEOTIDE SEQUENCE [LARGE SCALE GENOMIC DNA]</scope>
    <source>
        <strain evidence="1">CeV-01B</strain>
    </source>
</reference>
<keyword evidence="2" id="KW-1185">Reference proteome</keyword>
<dbReference type="KEGG" id="vg:26049140"/>